<reference evidence="2 3" key="2">
    <citation type="submission" date="2018-06" db="EMBL/GenBank/DDBJ databases">
        <authorList>
            <consortium name="Pathogen Informatics"/>
            <person name="Doyle S."/>
        </authorList>
    </citation>
    <scope>NUCLEOTIDE SEQUENCE [LARGE SCALE GENOMIC DNA]</scope>
    <source>
        <strain evidence="2 3">NCTC10786</strain>
    </source>
</reference>
<sequence length="45" mass="5337">MRIMPPTKTLSIYPNRGITRFPALRFEILIHGMKEQHPINIMLLF</sequence>
<evidence type="ECO:0000313" key="3">
    <source>
        <dbReference type="Proteomes" id="UP000251584"/>
    </source>
</evidence>
<accession>A0A078LFM5</accession>
<organism evidence="1">
    <name type="scientific">Citrobacter koseri</name>
    <name type="common">Citrobacter diversus</name>
    <dbReference type="NCBI Taxonomy" id="545"/>
    <lineage>
        <taxon>Bacteria</taxon>
        <taxon>Pseudomonadati</taxon>
        <taxon>Pseudomonadota</taxon>
        <taxon>Gammaproteobacteria</taxon>
        <taxon>Enterobacterales</taxon>
        <taxon>Enterobacteriaceae</taxon>
        <taxon>Citrobacter</taxon>
    </lineage>
</organism>
<gene>
    <name evidence="1" type="ORF">BN1086_02016</name>
    <name evidence="2" type="ORF">NCTC10786_00119</name>
</gene>
<dbReference type="AlphaFoldDB" id="A0A078LFM5"/>
<evidence type="ECO:0000313" key="2">
    <source>
        <dbReference type="EMBL" id="SQB20644.1"/>
    </source>
</evidence>
<evidence type="ECO:0000313" key="1">
    <source>
        <dbReference type="EMBL" id="CDZ83886.1"/>
    </source>
</evidence>
<dbReference type="EMBL" id="UAVY01000001">
    <property type="protein sequence ID" value="SQB20644.1"/>
    <property type="molecule type" value="Genomic_DNA"/>
</dbReference>
<proteinExistence type="predicted"/>
<protein>
    <submittedName>
        <fullName evidence="1">Uncharacterized protein</fullName>
    </submittedName>
</protein>
<dbReference type="EMBL" id="LK931336">
    <property type="protein sequence ID" value="CDZ83886.1"/>
    <property type="molecule type" value="Genomic_DNA"/>
</dbReference>
<name>A0A078LFM5_CITKO</name>
<dbReference type="Proteomes" id="UP000251584">
    <property type="component" value="Unassembled WGS sequence"/>
</dbReference>
<dbReference type="PATRIC" id="fig|545.12.peg.2034"/>
<reference evidence="1" key="1">
    <citation type="submission" date="2014-06" db="EMBL/GenBank/DDBJ databases">
        <authorList>
            <person name="Urmite Genomes Urmite Genomes"/>
        </authorList>
    </citation>
    <scope>NUCLEOTIDE SEQUENCE</scope>
</reference>